<dbReference type="Pfam" id="PF00069">
    <property type="entry name" value="Pkinase"/>
    <property type="match status" value="1"/>
</dbReference>
<evidence type="ECO:0000256" key="3">
    <source>
        <dbReference type="ARBA" id="ARBA00022741"/>
    </source>
</evidence>
<dbReference type="PANTHER" id="PTHR24351">
    <property type="entry name" value="RIBOSOMAL PROTEIN S6 KINASE"/>
    <property type="match status" value="1"/>
</dbReference>
<dbReference type="OrthoDB" id="3264086at2759"/>
<dbReference type="EMBL" id="MTSL01000207">
    <property type="protein sequence ID" value="PJF16776.1"/>
    <property type="molecule type" value="Genomic_DNA"/>
</dbReference>
<comment type="caution">
    <text evidence="8">The sequence shown here is derived from an EMBL/GenBank/DDBJ whole genome shotgun (WGS) entry which is preliminary data.</text>
</comment>
<evidence type="ECO:0000256" key="6">
    <source>
        <dbReference type="SAM" id="SignalP"/>
    </source>
</evidence>
<dbReference type="GO" id="GO:0005524">
    <property type="term" value="F:ATP binding"/>
    <property type="evidence" value="ECO:0007669"/>
    <property type="project" value="UniProtKB-KW"/>
</dbReference>
<evidence type="ECO:0000256" key="1">
    <source>
        <dbReference type="ARBA" id="ARBA00022527"/>
    </source>
</evidence>
<gene>
    <name evidence="8" type="ORF">PSACC_03403</name>
</gene>
<dbReference type="InterPro" id="IPR011009">
    <property type="entry name" value="Kinase-like_dom_sf"/>
</dbReference>
<dbReference type="STRING" id="1246581.A0A2H9TGC1"/>
<dbReference type="Proteomes" id="UP000240830">
    <property type="component" value="Unassembled WGS sequence"/>
</dbReference>
<dbReference type="PROSITE" id="PS50011">
    <property type="entry name" value="PROTEIN_KINASE_DOM"/>
    <property type="match status" value="1"/>
</dbReference>
<organism evidence="8 9">
    <name type="scientific">Paramicrosporidium saccamoebae</name>
    <dbReference type="NCBI Taxonomy" id="1246581"/>
    <lineage>
        <taxon>Eukaryota</taxon>
        <taxon>Fungi</taxon>
        <taxon>Fungi incertae sedis</taxon>
        <taxon>Cryptomycota</taxon>
        <taxon>Cryptomycota incertae sedis</taxon>
        <taxon>Paramicrosporidium</taxon>
    </lineage>
</organism>
<keyword evidence="4 8" id="KW-0418">Kinase</keyword>
<evidence type="ECO:0000256" key="4">
    <source>
        <dbReference type="ARBA" id="ARBA00022777"/>
    </source>
</evidence>
<dbReference type="Gene3D" id="1.10.510.10">
    <property type="entry name" value="Transferase(Phosphotransferase) domain 1"/>
    <property type="match status" value="1"/>
</dbReference>
<keyword evidence="3" id="KW-0547">Nucleotide-binding</keyword>
<keyword evidence="5" id="KW-0067">ATP-binding</keyword>
<sequence length="203" mass="22945">MHHLSPAALLCLGIQFFNVVILQTIPRPTADASVSELLSFPAKGLLDDKDTYQPIFNTCHNVSCNPHQFQIDTRVAGSVFRALTADTGQLVAHGANRRSGTTIYLAPEKFRATRYFNAVDWYSFGVMLYEMFTGHNPFRSIAKLVDIEVAAKRGLPRLKNRALNDFIQQIAHPNWELRWAQCNGHSDAIRNHPYLRDPPLELD</sequence>
<evidence type="ECO:0000256" key="2">
    <source>
        <dbReference type="ARBA" id="ARBA00022679"/>
    </source>
</evidence>
<evidence type="ECO:0000313" key="8">
    <source>
        <dbReference type="EMBL" id="PJF16776.1"/>
    </source>
</evidence>
<accession>A0A2H9TGC1</accession>
<dbReference type="GO" id="GO:0004674">
    <property type="term" value="F:protein serine/threonine kinase activity"/>
    <property type="evidence" value="ECO:0007669"/>
    <property type="project" value="UniProtKB-KW"/>
</dbReference>
<protein>
    <submittedName>
        <fullName evidence="8">AGC protein kinase, variant</fullName>
    </submittedName>
</protein>
<reference evidence="8 9" key="1">
    <citation type="submission" date="2016-10" db="EMBL/GenBank/DDBJ databases">
        <title>The genome of Paramicrosporidium saccamoebae is the missing link in understanding Cryptomycota and Microsporidia evolution.</title>
        <authorList>
            <person name="Quandt C.A."/>
            <person name="Beaudet D."/>
            <person name="Corsaro D."/>
            <person name="Michel R."/>
            <person name="Corradi N."/>
            <person name="James T."/>
        </authorList>
    </citation>
    <scope>NUCLEOTIDE SEQUENCE [LARGE SCALE GENOMIC DNA]</scope>
    <source>
        <strain evidence="8 9">KSL3</strain>
    </source>
</reference>
<dbReference type="AlphaFoldDB" id="A0A2H9TGC1"/>
<evidence type="ECO:0000259" key="7">
    <source>
        <dbReference type="PROSITE" id="PS50011"/>
    </source>
</evidence>
<name>A0A2H9TGC1_9FUNG</name>
<keyword evidence="1" id="KW-0723">Serine/threonine-protein kinase</keyword>
<keyword evidence="2" id="KW-0808">Transferase</keyword>
<evidence type="ECO:0000256" key="5">
    <source>
        <dbReference type="ARBA" id="ARBA00022840"/>
    </source>
</evidence>
<keyword evidence="6" id="KW-0732">Signal</keyword>
<dbReference type="SUPFAM" id="SSF56112">
    <property type="entry name" value="Protein kinase-like (PK-like)"/>
    <property type="match status" value="1"/>
</dbReference>
<feature type="chain" id="PRO_5014160950" evidence="6">
    <location>
        <begin position="23"/>
        <end position="203"/>
    </location>
</feature>
<evidence type="ECO:0000313" key="9">
    <source>
        <dbReference type="Proteomes" id="UP000240830"/>
    </source>
</evidence>
<keyword evidence="9" id="KW-1185">Reference proteome</keyword>
<feature type="signal peptide" evidence="6">
    <location>
        <begin position="1"/>
        <end position="22"/>
    </location>
</feature>
<proteinExistence type="predicted"/>
<feature type="domain" description="Protein kinase" evidence="7">
    <location>
        <begin position="1"/>
        <end position="195"/>
    </location>
</feature>
<dbReference type="InterPro" id="IPR000719">
    <property type="entry name" value="Prot_kinase_dom"/>
</dbReference>